<proteinExistence type="predicted"/>
<dbReference type="EMBL" id="BX571661">
    <property type="protein sequence ID" value="CAE10641.1"/>
    <property type="molecule type" value="Genomic_DNA"/>
</dbReference>
<dbReference type="HOGENOM" id="CLU_142106_0_0_7"/>
<gene>
    <name evidence="1" type="ordered locus">WS1606</name>
</gene>
<evidence type="ECO:0008006" key="3">
    <source>
        <dbReference type="Google" id="ProtNLM"/>
    </source>
</evidence>
<dbReference type="Proteomes" id="UP000000422">
    <property type="component" value="Chromosome"/>
</dbReference>
<accession>Q7MR76</accession>
<keyword evidence="2" id="KW-1185">Reference proteome</keyword>
<protein>
    <recommendedName>
        <fullName evidence="3">DUF721 domain-containing protein</fullName>
    </recommendedName>
</protein>
<organism evidence="2">
    <name type="scientific">Wolinella succinogenes (strain ATCC 29543 / DSM 1740 / CCUG 13145 / JCM 31913 / LMG 7466 / NCTC 11488 / FDC 602W)</name>
    <name type="common">Vibrio succinogenes</name>
    <dbReference type="NCBI Taxonomy" id="273121"/>
    <lineage>
        <taxon>Bacteria</taxon>
        <taxon>Pseudomonadati</taxon>
        <taxon>Campylobacterota</taxon>
        <taxon>Epsilonproteobacteria</taxon>
        <taxon>Campylobacterales</taxon>
        <taxon>Helicobacteraceae</taxon>
        <taxon>Wolinella</taxon>
    </lineage>
</organism>
<dbReference type="RefSeq" id="WP_011139425.1">
    <property type="nucleotide sequence ID" value="NC_005090.1"/>
</dbReference>
<dbReference type="KEGG" id="wsu:WS1606"/>
<sequence length="141" mass="16260">MAHLSEAPQYTKLQKQSTWNRFKNLLPFSLRQSILFMYERGGVLFFALNHPGYLKEFNYKLSLIKSLLKEAAALLPDLRSINDVKAFVSHQALGTEEKDSLSDYHYTENSQATFSNLATTPEIHDKIEEIREIIHCNQKPS</sequence>
<dbReference type="STRING" id="273121.WS1606"/>
<dbReference type="AlphaFoldDB" id="Q7MR76"/>
<evidence type="ECO:0000313" key="1">
    <source>
        <dbReference type="EMBL" id="CAE10641.1"/>
    </source>
</evidence>
<evidence type="ECO:0000313" key="2">
    <source>
        <dbReference type="Proteomes" id="UP000000422"/>
    </source>
</evidence>
<reference evidence="1 2" key="1">
    <citation type="journal article" date="2003" name="Proc. Natl. Acad. Sci. U.S.A.">
        <title>Complete genome sequence and analysis of Wolinella succinogenes.</title>
        <authorList>
            <person name="Baar C."/>
            <person name="Eppinger M."/>
            <person name="Raddatz G."/>
            <person name="Simon JM."/>
            <person name="Lanz C."/>
            <person name="Klimmek O."/>
            <person name="Nandakumar R."/>
            <person name="Gross R."/>
            <person name="Rosinus A."/>
            <person name="Keller H."/>
            <person name="Jagtap P."/>
            <person name="Linke B."/>
            <person name="Meyer F."/>
            <person name="Lederer H."/>
            <person name="Schuster S.C."/>
        </authorList>
    </citation>
    <scope>NUCLEOTIDE SEQUENCE [LARGE SCALE GENOMIC DNA]</scope>
    <source>
        <strain evidence="2">ATCC 29543 / DSM 1740 / CCUG 13145 / JCM 31913 / LMG 7466 / NCTC 11488 / FDC 602W</strain>
    </source>
</reference>
<name>Q7MR76_WOLSU</name>